<name>A0A8X6YKX4_9ARAC</name>
<gene>
    <name evidence="1" type="ORF">TNIN_489571</name>
</gene>
<organism evidence="1 2">
    <name type="scientific">Trichonephila inaurata madagascariensis</name>
    <dbReference type="NCBI Taxonomy" id="2747483"/>
    <lineage>
        <taxon>Eukaryota</taxon>
        <taxon>Metazoa</taxon>
        <taxon>Ecdysozoa</taxon>
        <taxon>Arthropoda</taxon>
        <taxon>Chelicerata</taxon>
        <taxon>Arachnida</taxon>
        <taxon>Araneae</taxon>
        <taxon>Araneomorphae</taxon>
        <taxon>Entelegynae</taxon>
        <taxon>Araneoidea</taxon>
        <taxon>Nephilidae</taxon>
        <taxon>Trichonephila</taxon>
        <taxon>Trichonephila inaurata</taxon>
    </lineage>
</organism>
<proteinExistence type="predicted"/>
<dbReference type="EMBL" id="BMAV01018840">
    <property type="protein sequence ID" value="GFY71474.1"/>
    <property type="molecule type" value="Genomic_DNA"/>
</dbReference>
<evidence type="ECO:0000313" key="1">
    <source>
        <dbReference type="EMBL" id="GFY71474.1"/>
    </source>
</evidence>
<dbReference type="AlphaFoldDB" id="A0A8X6YKX4"/>
<keyword evidence="2" id="KW-1185">Reference proteome</keyword>
<dbReference type="Proteomes" id="UP000886998">
    <property type="component" value="Unassembled WGS sequence"/>
</dbReference>
<sequence>MCFTNPQAVHNSLYIPHMPWNVSRQERSLLLHENHNEQVPSVLSHKWTHLRTPYEQCNSKVKQCKPRCCSTTETCNLDGITAPTARHVNNGIQIILPDGHILSNTLSQCS</sequence>
<protein>
    <submittedName>
        <fullName evidence="1">Uncharacterized protein</fullName>
    </submittedName>
</protein>
<comment type="caution">
    <text evidence="1">The sequence shown here is derived from an EMBL/GenBank/DDBJ whole genome shotgun (WGS) entry which is preliminary data.</text>
</comment>
<accession>A0A8X6YKX4</accession>
<evidence type="ECO:0000313" key="2">
    <source>
        <dbReference type="Proteomes" id="UP000886998"/>
    </source>
</evidence>
<reference evidence="1" key="1">
    <citation type="submission" date="2020-08" db="EMBL/GenBank/DDBJ databases">
        <title>Multicomponent nature underlies the extraordinary mechanical properties of spider dragline silk.</title>
        <authorList>
            <person name="Kono N."/>
            <person name="Nakamura H."/>
            <person name="Mori M."/>
            <person name="Yoshida Y."/>
            <person name="Ohtoshi R."/>
            <person name="Malay A.D."/>
            <person name="Moran D.A.P."/>
            <person name="Tomita M."/>
            <person name="Numata K."/>
            <person name="Arakawa K."/>
        </authorList>
    </citation>
    <scope>NUCLEOTIDE SEQUENCE</scope>
</reference>